<feature type="region of interest" description="Disordered" evidence="3">
    <location>
        <begin position="89"/>
        <end position="110"/>
    </location>
</feature>
<feature type="domain" description="MoaB/Mog" evidence="4">
    <location>
        <begin position="140"/>
        <end position="286"/>
    </location>
</feature>
<dbReference type="SMART" id="SM00852">
    <property type="entry name" value="MoCF_biosynth"/>
    <property type="match status" value="1"/>
</dbReference>
<organism evidence="5 6">
    <name type="scientific">Georgenia subflava</name>
    <dbReference type="NCBI Taxonomy" id="1622177"/>
    <lineage>
        <taxon>Bacteria</taxon>
        <taxon>Bacillati</taxon>
        <taxon>Actinomycetota</taxon>
        <taxon>Actinomycetes</taxon>
        <taxon>Micrococcales</taxon>
        <taxon>Bogoriellaceae</taxon>
        <taxon>Georgenia</taxon>
    </lineage>
</organism>
<dbReference type="InterPro" id="IPR001453">
    <property type="entry name" value="MoaB/Mog_dom"/>
</dbReference>
<protein>
    <recommendedName>
        <fullName evidence="4">MoaB/Mog domain-containing protein</fullName>
    </recommendedName>
</protein>
<dbReference type="PANTHER" id="PTHR43764:SF1">
    <property type="entry name" value="MOLYBDOPTERIN MOLYBDOTRANSFERASE"/>
    <property type="match status" value="1"/>
</dbReference>
<comment type="caution">
    <text evidence="5">The sequence shown here is derived from an EMBL/GenBank/DDBJ whole genome shotgun (WGS) entry which is preliminary data.</text>
</comment>
<accession>A0A6N7EH96</accession>
<keyword evidence="6" id="KW-1185">Reference proteome</keyword>
<evidence type="ECO:0000313" key="5">
    <source>
        <dbReference type="EMBL" id="MPV36025.1"/>
    </source>
</evidence>
<evidence type="ECO:0000259" key="4">
    <source>
        <dbReference type="SMART" id="SM00852"/>
    </source>
</evidence>
<reference evidence="5 6" key="1">
    <citation type="submission" date="2019-10" db="EMBL/GenBank/DDBJ databases">
        <title>Georgenia wutianyii sp. nov. and Georgenia yuyongxinii sp. nov. isolated from plateau pika (Ochotona curzoniae) in the Qinghai-Tibet plateau of China.</title>
        <authorList>
            <person name="Tian Z."/>
        </authorList>
    </citation>
    <scope>NUCLEOTIDE SEQUENCE [LARGE SCALE GENOMIC DNA]</scope>
    <source>
        <strain evidence="5 6">JCM 19765</strain>
    </source>
</reference>
<dbReference type="Proteomes" id="UP000437709">
    <property type="component" value="Unassembled WGS sequence"/>
</dbReference>
<dbReference type="PROSITE" id="PS01078">
    <property type="entry name" value="MOCF_BIOSYNTHESIS_1"/>
    <property type="match status" value="1"/>
</dbReference>
<dbReference type="Pfam" id="PF00994">
    <property type="entry name" value="MoCF_biosynth"/>
    <property type="match status" value="1"/>
</dbReference>
<dbReference type="PANTHER" id="PTHR43764">
    <property type="entry name" value="MOLYBDENUM COFACTOR BIOSYNTHESIS"/>
    <property type="match status" value="1"/>
</dbReference>
<evidence type="ECO:0000256" key="2">
    <source>
        <dbReference type="ARBA" id="ARBA00023150"/>
    </source>
</evidence>
<dbReference type="AlphaFoldDB" id="A0A6N7EH96"/>
<dbReference type="SUPFAM" id="SSF53218">
    <property type="entry name" value="Molybdenum cofactor biosynthesis proteins"/>
    <property type="match status" value="1"/>
</dbReference>
<evidence type="ECO:0000313" key="6">
    <source>
        <dbReference type="Proteomes" id="UP000437709"/>
    </source>
</evidence>
<proteinExistence type="predicted"/>
<evidence type="ECO:0000256" key="1">
    <source>
        <dbReference type="ARBA" id="ARBA00005046"/>
    </source>
</evidence>
<sequence>MRLCDFHGIGPDRPGVTKTTSGRGSRRIAGLSSQGPRTLRPSGRVGGGGEWDRAAGRPVLCCGVAARCPSFSRSLSRCRTTGGICADSSGAGDVLPRRPSRAPGSRQPTARYRGVVPHHHTPRPERPAHRPSGAAVIRGVVVTVSDRCARGEAEDRSGPLAAELLAEVGVVADVVVVPDGAGHVESALRTALGRGARVVVTTGGTGISPRDRTPEGTRPVLSRELPGIAEAIRARGAAAVPAAVLSRGLAGIASGRDGEALVVNVPGSPGGVRDAVAVVGPLVQHVVDQLRGGDHRVVRA</sequence>
<dbReference type="NCBIfam" id="TIGR00177">
    <property type="entry name" value="molyb_syn"/>
    <property type="match status" value="1"/>
</dbReference>
<dbReference type="CDD" id="cd00886">
    <property type="entry name" value="MogA_MoaB"/>
    <property type="match status" value="1"/>
</dbReference>
<keyword evidence="2" id="KW-0501">Molybdenum cofactor biosynthesis</keyword>
<evidence type="ECO:0000256" key="3">
    <source>
        <dbReference type="SAM" id="MobiDB-lite"/>
    </source>
</evidence>
<dbReference type="EMBL" id="WHPC01000006">
    <property type="protein sequence ID" value="MPV36025.1"/>
    <property type="molecule type" value="Genomic_DNA"/>
</dbReference>
<dbReference type="InterPro" id="IPR036425">
    <property type="entry name" value="MoaB/Mog-like_dom_sf"/>
</dbReference>
<name>A0A6N7EH96_9MICO</name>
<dbReference type="InterPro" id="IPR008284">
    <property type="entry name" value="MoCF_biosynth_CS"/>
</dbReference>
<dbReference type="OrthoDB" id="9794429at2"/>
<dbReference type="Gene3D" id="3.40.980.10">
    <property type="entry name" value="MoaB/Mog-like domain"/>
    <property type="match status" value="1"/>
</dbReference>
<feature type="region of interest" description="Disordered" evidence="3">
    <location>
        <begin position="1"/>
        <end position="49"/>
    </location>
</feature>
<dbReference type="GO" id="GO:0006777">
    <property type="term" value="P:Mo-molybdopterin cofactor biosynthetic process"/>
    <property type="evidence" value="ECO:0007669"/>
    <property type="project" value="UniProtKB-KW"/>
</dbReference>
<comment type="pathway">
    <text evidence="1">Cofactor biosynthesis; molybdopterin biosynthesis.</text>
</comment>
<gene>
    <name evidence="5" type="ORF">GB881_03005</name>
</gene>
<dbReference type="UniPathway" id="UPA00344"/>
<dbReference type="InterPro" id="IPR051920">
    <property type="entry name" value="MPT_Adenylyltrnsfr/MoaC-Rel"/>
</dbReference>